<name>A0AAV7VUS2_PLEWA</name>
<keyword evidence="2" id="KW-1185">Reference proteome</keyword>
<dbReference type="EMBL" id="JANPWB010000002">
    <property type="protein sequence ID" value="KAJ1205222.1"/>
    <property type="molecule type" value="Genomic_DNA"/>
</dbReference>
<reference evidence="1" key="1">
    <citation type="journal article" date="2022" name="bioRxiv">
        <title>Sequencing and chromosome-scale assembly of the giantPleurodeles waltlgenome.</title>
        <authorList>
            <person name="Brown T."/>
            <person name="Elewa A."/>
            <person name="Iarovenko S."/>
            <person name="Subramanian E."/>
            <person name="Araus A.J."/>
            <person name="Petzold A."/>
            <person name="Susuki M."/>
            <person name="Suzuki K.-i.T."/>
            <person name="Hayashi T."/>
            <person name="Toyoda A."/>
            <person name="Oliveira C."/>
            <person name="Osipova E."/>
            <person name="Leigh N.D."/>
            <person name="Simon A."/>
            <person name="Yun M.H."/>
        </authorList>
    </citation>
    <scope>NUCLEOTIDE SEQUENCE</scope>
    <source>
        <strain evidence="1">20211129_DDA</strain>
        <tissue evidence="1">Liver</tissue>
    </source>
</reference>
<dbReference type="AlphaFoldDB" id="A0AAV7VUS2"/>
<proteinExistence type="predicted"/>
<organism evidence="1 2">
    <name type="scientific">Pleurodeles waltl</name>
    <name type="common">Iberian ribbed newt</name>
    <dbReference type="NCBI Taxonomy" id="8319"/>
    <lineage>
        <taxon>Eukaryota</taxon>
        <taxon>Metazoa</taxon>
        <taxon>Chordata</taxon>
        <taxon>Craniata</taxon>
        <taxon>Vertebrata</taxon>
        <taxon>Euteleostomi</taxon>
        <taxon>Amphibia</taxon>
        <taxon>Batrachia</taxon>
        <taxon>Caudata</taxon>
        <taxon>Salamandroidea</taxon>
        <taxon>Salamandridae</taxon>
        <taxon>Pleurodelinae</taxon>
        <taxon>Pleurodeles</taxon>
    </lineage>
</organism>
<sequence length="111" mass="12388">MRSLKPSAPRARRLTDPEVCCAEENAHPVKIPPESGCRAAAKKKLQRHVPRFGLVPTCAFGFSVRRLQPLTLPLMEKVVFEEALLQLNSLASFARATRVTQRLPIAWGGLW</sequence>
<protein>
    <submittedName>
        <fullName evidence="1">Uncharacterized protein</fullName>
    </submittedName>
</protein>
<comment type="caution">
    <text evidence="1">The sequence shown here is derived from an EMBL/GenBank/DDBJ whole genome shotgun (WGS) entry which is preliminary data.</text>
</comment>
<evidence type="ECO:0000313" key="1">
    <source>
        <dbReference type="EMBL" id="KAJ1205222.1"/>
    </source>
</evidence>
<evidence type="ECO:0000313" key="2">
    <source>
        <dbReference type="Proteomes" id="UP001066276"/>
    </source>
</evidence>
<accession>A0AAV7VUS2</accession>
<dbReference type="Proteomes" id="UP001066276">
    <property type="component" value="Chromosome 1_2"/>
</dbReference>
<gene>
    <name evidence="1" type="ORF">NDU88_000657</name>
</gene>